<proteinExistence type="predicted"/>
<organism evidence="1 2">
    <name type="scientific">Solihabitans fulvus</name>
    <dbReference type="NCBI Taxonomy" id="1892852"/>
    <lineage>
        <taxon>Bacteria</taxon>
        <taxon>Bacillati</taxon>
        <taxon>Actinomycetota</taxon>
        <taxon>Actinomycetes</taxon>
        <taxon>Pseudonocardiales</taxon>
        <taxon>Pseudonocardiaceae</taxon>
        <taxon>Solihabitans</taxon>
    </lineage>
</organism>
<reference evidence="1 2" key="1">
    <citation type="submission" date="2019-09" db="EMBL/GenBank/DDBJ databases">
        <title>Goodfellowia gen. nov., a new genus of the Pseudonocardineae related to Actinoalloteichus, containing Goodfellowia coeruleoviolacea gen. nov., comb. nov. gen. nov., comb. nov.</title>
        <authorList>
            <person name="Labeda D."/>
        </authorList>
    </citation>
    <scope>NUCLEOTIDE SEQUENCE [LARGE SCALE GENOMIC DNA]</scope>
    <source>
        <strain evidence="1 2">AN110305</strain>
    </source>
</reference>
<sequence length="140" mass="15485">MADAAADAPRAQVSINTLMISTDRITMLADTVNSGRVVMEPETGQRLLTALRQHADDVERWRARSWELLRPLPMGDNWVTANMGAKLYNRVANGDQSFTQVLDHYGKAVHAAAGAVTEAIRRYEHNEHDQAATFNAIAAR</sequence>
<evidence type="ECO:0000313" key="1">
    <source>
        <dbReference type="EMBL" id="KAA2262670.1"/>
    </source>
</evidence>
<dbReference type="RefSeq" id="WP_149849649.1">
    <property type="nucleotide sequence ID" value="NZ_VUOB01000021.1"/>
</dbReference>
<accession>A0A5B2XIP2</accession>
<dbReference type="Proteomes" id="UP000323454">
    <property type="component" value="Unassembled WGS sequence"/>
</dbReference>
<dbReference type="EMBL" id="VUOB01000021">
    <property type="protein sequence ID" value="KAA2262670.1"/>
    <property type="molecule type" value="Genomic_DNA"/>
</dbReference>
<keyword evidence="2" id="KW-1185">Reference proteome</keyword>
<comment type="caution">
    <text evidence="1">The sequence shown here is derived from an EMBL/GenBank/DDBJ whole genome shotgun (WGS) entry which is preliminary data.</text>
</comment>
<dbReference type="AlphaFoldDB" id="A0A5B2XIP2"/>
<protein>
    <submittedName>
        <fullName evidence="1">Uncharacterized protein</fullName>
    </submittedName>
</protein>
<dbReference type="OrthoDB" id="3694733at2"/>
<gene>
    <name evidence="1" type="ORF">F0L68_12300</name>
</gene>
<reference evidence="1 2" key="2">
    <citation type="submission" date="2019-09" db="EMBL/GenBank/DDBJ databases">
        <authorList>
            <person name="Jin C."/>
        </authorList>
    </citation>
    <scope>NUCLEOTIDE SEQUENCE [LARGE SCALE GENOMIC DNA]</scope>
    <source>
        <strain evidence="1 2">AN110305</strain>
    </source>
</reference>
<name>A0A5B2XIP2_9PSEU</name>
<evidence type="ECO:0000313" key="2">
    <source>
        <dbReference type="Proteomes" id="UP000323454"/>
    </source>
</evidence>